<evidence type="ECO:0000256" key="3">
    <source>
        <dbReference type="PIRNR" id="PIRNR002070"/>
    </source>
</evidence>
<dbReference type="CDD" id="cd04496">
    <property type="entry name" value="SSB_OBF"/>
    <property type="match status" value="1"/>
</dbReference>
<organism evidence="4 5">
    <name type="scientific">Leptothoe kymatousa TAU-MAC 1615</name>
    <dbReference type="NCBI Taxonomy" id="2364775"/>
    <lineage>
        <taxon>Bacteria</taxon>
        <taxon>Bacillati</taxon>
        <taxon>Cyanobacteriota</taxon>
        <taxon>Cyanophyceae</taxon>
        <taxon>Nodosilineales</taxon>
        <taxon>Cymatolegaceae</taxon>
        <taxon>Leptothoe</taxon>
        <taxon>Leptothoe kymatousa</taxon>
    </lineage>
</organism>
<dbReference type="Pfam" id="PF00436">
    <property type="entry name" value="SSB"/>
    <property type="match status" value="1"/>
</dbReference>
<dbReference type="InterPro" id="IPR011344">
    <property type="entry name" value="ssDNA-bd"/>
</dbReference>
<dbReference type="PIRSF" id="PIRSF002070">
    <property type="entry name" value="SSB"/>
    <property type="match status" value="1"/>
</dbReference>
<proteinExistence type="inferred from homology"/>
<dbReference type="HAMAP" id="MF_00984">
    <property type="entry name" value="SSB"/>
    <property type="match status" value="1"/>
</dbReference>
<reference evidence="4 5" key="1">
    <citation type="journal article" date="2021" name="Mar. Drugs">
        <title>Genome Reduction and Secondary Metabolism of the Marine Sponge-Associated Cyanobacterium Leptothoe.</title>
        <authorList>
            <person name="Konstantinou D."/>
            <person name="Popin R.V."/>
            <person name="Fewer D.P."/>
            <person name="Sivonen K."/>
            <person name="Gkelis S."/>
        </authorList>
    </citation>
    <scope>NUCLEOTIDE SEQUENCE [LARGE SCALE GENOMIC DNA]</scope>
    <source>
        <strain evidence="4 5">TAU-MAC 1615</strain>
    </source>
</reference>
<dbReference type="RefSeq" id="WP_215618779.1">
    <property type="nucleotide sequence ID" value="NZ_JADOER010000011.1"/>
</dbReference>
<dbReference type="Proteomes" id="UP001196661">
    <property type="component" value="Unassembled WGS sequence"/>
</dbReference>
<dbReference type="NCBIfam" id="TIGR00621">
    <property type="entry name" value="ssb"/>
    <property type="match status" value="1"/>
</dbReference>
<dbReference type="GO" id="GO:0003677">
    <property type="term" value="F:DNA binding"/>
    <property type="evidence" value="ECO:0007669"/>
    <property type="project" value="UniProtKB-KW"/>
</dbReference>
<protein>
    <recommendedName>
        <fullName evidence="2 3">Single-stranded DNA-binding protein</fullName>
        <shortName evidence="2">SSB</shortName>
    </recommendedName>
</protein>
<keyword evidence="1 2" id="KW-0238">DNA-binding</keyword>
<accession>A0ABS5Y4W4</accession>
<dbReference type="NCBIfam" id="NF005674">
    <property type="entry name" value="PRK07459.1"/>
    <property type="match status" value="1"/>
</dbReference>
<dbReference type="PANTHER" id="PTHR10302">
    <property type="entry name" value="SINGLE-STRANDED DNA-BINDING PROTEIN"/>
    <property type="match status" value="1"/>
</dbReference>
<dbReference type="PROSITE" id="PS50935">
    <property type="entry name" value="SSB"/>
    <property type="match status" value="1"/>
</dbReference>
<comment type="caution">
    <text evidence="4">The sequence shown here is derived from an EMBL/GenBank/DDBJ whole genome shotgun (WGS) entry which is preliminary data.</text>
</comment>
<evidence type="ECO:0000313" key="5">
    <source>
        <dbReference type="Proteomes" id="UP001196661"/>
    </source>
</evidence>
<evidence type="ECO:0000256" key="1">
    <source>
        <dbReference type="ARBA" id="ARBA00023125"/>
    </source>
</evidence>
<comment type="caution">
    <text evidence="2">Lacks conserved residue(s) required for the propagation of feature annotation.</text>
</comment>
<dbReference type="InterPro" id="IPR012340">
    <property type="entry name" value="NA-bd_OB-fold"/>
</dbReference>
<keyword evidence="5" id="KW-1185">Reference proteome</keyword>
<sequence length="121" mass="13547">MSLNVVNLVGRAGRDPEVRYFESGNVLCKFAIAVNRRTRNSEQPDWFNLELWGRNAEVAANYVKKGSLVGIVGALKLDSWEDRSTGAQRSSPVIRVDRLELLGSKRDNAAPMSSNYDDDQF</sequence>
<dbReference type="EMBL" id="JADOER010000011">
    <property type="protein sequence ID" value="MBT9312874.1"/>
    <property type="molecule type" value="Genomic_DNA"/>
</dbReference>
<dbReference type="PANTHER" id="PTHR10302:SF0">
    <property type="entry name" value="SINGLE-STRANDED DNA-BINDING PROTEIN, MITOCHONDRIAL"/>
    <property type="match status" value="1"/>
</dbReference>
<dbReference type="SUPFAM" id="SSF50249">
    <property type="entry name" value="Nucleic acid-binding proteins"/>
    <property type="match status" value="1"/>
</dbReference>
<gene>
    <name evidence="4" type="ORF">IXB28_11700</name>
</gene>
<name>A0ABS5Y4W4_9CYAN</name>
<evidence type="ECO:0000313" key="4">
    <source>
        <dbReference type="EMBL" id="MBT9312874.1"/>
    </source>
</evidence>
<dbReference type="InterPro" id="IPR000424">
    <property type="entry name" value="Primosome_PriB/ssb"/>
</dbReference>
<comment type="subunit">
    <text evidence="2">Homotetramer.</text>
</comment>
<dbReference type="Gene3D" id="2.40.50.140">
    <property type="entry name" value="Nucleic acid-binding proteins"/>
    <property type="match status" value="1"/>
</dbReference>
<evidence type="ECO:0000256" key="2">
    <source>
        <dbReference type="HAMAP-Rule" id="MF_00984"/>
    </source>
</evidence>